<feature type="transmembrane region" description="Helical" evidence="11">
    <location>
        <begin position="61"/>
        <end position="83"/>
    </location>
</feature>
<dbReference type="InterPro" id="IPR036318">
    <property type="entry name" value="FAD-bd_PCMH-like_sf"/>
</dbReference>
<name>A0ABS4GEX1_9FIRM</name>
<dbReference type="PANTHER" id="PTHR43099">
    <property type="entry name" value="UPF0053 PROTEIN YRKA"/>
    <property type="match status" value="1"/>
</dbReference>
<dbReference type="InterPro" id="IPR044751">
    <property type="entry name" value="Ion_transp-like_CBS"/>
</dbReference>
<evidence type="ECO:0000256" key="1">
    <source>
        <dbReference type="ARBA" id="ARBA00004651"/>
    </source>
</evidence>
<feature type="transmembrane region" description="Helical" evidence="11">
    <location>
        <begin position="103"/>
        <end position="129"/>
    </location>
</feature>
<evidence type="ECO:0000256" key="3">
    <source>
        <dbReference type="ARBA" id="ARBA00022475"/>
    </source>
</evidence>
<evidence type="ECO:0000256" key="7">
    <source>
        <dbReference type="ARBA" id="ARBA00023122"/>
    </source>
</evidence>
<feature type="transmembrane region" description="Helical" evidence="11">
    <location>
        <begin position="12"/>
        <end position="32"/>
    </location>
</feature>
<keyword evidence="4 10" id="KW-0812">Transmembrane</keyword>
<keyword evidence="3" id="KW-1003">Cell membrane</keyword>
<dbReference type="InterPro" id="IPR005170">
    <property type="entry name" value="Transptr-assoc_dom"/>
</dbReference>
<feature type="domain" description="CNNM transmembrane" evidence="13">
    <location>
        <begin position="3"/>
        <end position="207"/>
    </location>
</feature>
<evidence type="ECO:0000256" key="11">
    <source>
        <dbReference type="SAM" id="Phobius"/>
    </source>
</evidence>
<evidence type="ECO:0000259" key="12">
    <source>
        <dbReference type="PROSITE" id="PS51371"/>
    </source>
</evidence>
<keyword evidence="5" id="KW-0677">Repeat</keyword>
<comment type="caution">
    <text evidence="14">The sequence shown here is derived from an EMBL/GenBank/DDBJ whole genome shotgun (WGS) entry which is preliminary data.</text>
</comment>
<protein>
    <submittedName>
        <fullName evidence="14">Hemolysin</fullName>
    </submittedName>
</protein>
<keyword evidence="15" id="KW-1185">Reference proteome</keyword>
<dbReference type="Gene3D" id="3.10.580.10">
    <property type="entry name" value="CBS-domain"/>
    <property type="match status" value="1"/>
</dbReference>
<dbReference type="Pfam" id="PF03471">
    <property type="entry name" value="CorC_HlyC"/>
    <property type="match status" value="1"/>
</dbReference>
<keyword evidence="6 10" id="KW-1133">Transmembrane helix</keyword>
<feature type="transmembrane region" description="Helical" evidence="11">
    <location>
        <begin position="141"/>
        <end position="163"/>
    </location>
</feature>
<evidence type="ECO:0000256" key="5">
    <source>
        <dbReference type="ARBA" id="ARBA00022737"/>
    </source>
</evidence>
<keyword evidence="7 9" id="KW-0129">CBS domain</keyword>
<dbReference type="InterPro" id="IPR016169">
    <property type="entry name" value="FAD-bd_PCMH_sub2"/>
</dbReference>
<comment type="subcellular location">
    <subcellularLocation>
        <location evidence="1">Cell membrane</location>
        <topology evidence="1">Multi-pass membrane protein</topology>
    </subcellularLocation>
</comment>
<evidence type="ECO:0000313" key="14">
    <source>
        <dbReference type="EMBL" id="MBP1926234.1"/>
    </source>
</evidence>
<evidence type="ECO:0000313" key="15">
    <source>
        <dbReference type="Proteomes" id="UP001519342"/>
    </source>
</evidence>
<evidence type="ECO:0000256" key="10">
    <source>
        <dbReference type="PROSITE-ProRule" id="PRU01193"/>
    </source>
</evidence>
<dbReference type="RefSeq" id="WP_245210415.1">
    <property type="nucleotide sequence ID" value="NZ_JAGGKS010000006.1"/>
</dbReference>
<evidence type="ECO:0000256" key="4">
    <source>
        <dbReference type="ARBA" id="ARBA00022692"/>
    </source>
</evidence>
<comment type="similarity">
    <text evidence="2">Belongs to the UPF0053 family.</text>
</comment>
<feature type="domain" description="CBS" evidence="12">
    <location>
        <begin position="226"/>
        <end position="289"/>
    </location>
</feature>
<gene>
    <name evidence="14" type="ORF">J2Z76_002099</name>
</gene>
<dbReference type="InterPro" id="IPR046342">
    <property type="entry name" value="CBS_dom_sf"/>
</dbReference>
<dbReference type="Gene3D" id="3.30.465.10">
    <property type="match status" value="1"/>
</dbReference>
<dbReference type="InterPro" id="IPR002550">
    <property type="entry name" value="CNNM"/>
</dbReference>
<accession>A0ABS4GEX1</accession>
<evidence type="ECO:0000256" key="2">
    <source>
        <dbReference type="ARBA" id="ARBA00006337"/>
    </source>
</evidence>
<dbReference type="EMBL" id="JAGGKS010000006">
    <property type="protein sequence ID" value="MBP1926234.1"/>
    <property type="molecule type" value="Genomic_DNA"/>
</dbReference>
<dbReference type="CDD" id="cd04590">
    <property type="entry name" value="CBS_pair_CorC_HlyC_assoc"/>
    <property type="match status" value="1"/>
</dbReference>
<dbReference type="Proteomes" id="UP001519342">
    <property type="component" value="Unassembled WGS sequence"/>
</dbReference>
<evidence type="ECO:0000256" key="9">
    <source>
        <dbReference type="PROSITE-ProRule" id="PRU00703"/>
    </source>
</evidence>
<dbReference type="SUPFAM" id="SSF56176">
    <property type="entry name" value="FAD-binding/transporter-associated domain-like"/>
    <property type="match status" value="1"/>
</dbReference>
<sequence>MLDEDPIWGPILLQIFLILLNAVFACAEIAVISMNDNKLAKLTASGDKKAMRLSRLTEQPSHFLSIIQVGITLAGFFGSAFAADNFSEKLVSLLLSLGVNLPVSTLNTISVISITLVLSYFTLVFGELVPKRVAMKNAESLALAMSGLLYFISKVFAPIVWFLSLSTNAILRIIGIDPNSDDDDVTEEDIRMMVDVGSEKGSININEKEMIQNVFEFDNKTAEEVMTHRTEVVILWLDENDNEWENKINENRHSRYPVCDDIADNIVGILNTKDYFRLKEKTRENIMKEAVNTAYFVPETVRTDILFQNMKKSRNHFAVVFDEYGGMSGVITMNDLLEQIVGNLDDDYSNPQKPPLIQSIDLNTWEIKGAAPLDIVSKHIGIMLPDDDFDTFGGLVFGLLGTIPEDGSTLELEQYGLKIKITKIKGRRLETALVYLCDDTNND</sequence>
<evidence type="ECO:0000259" key="13">
    <source>
        <dbReference type="PROSITE" id="PS51846"/>
    </source>
</evidence>
<dbReference type="PANTHER" id="PTHR43099:SF2">
    <property type="entry name" value="UPF0053 PROTEIN YRKA"/>
    <property type="match status" value="1"/>
</dbReference>
<dbReference type="InterPro" id="IPR051676">
    <property type="entry name" value="UPF0053_domain"/>
</dbReference>
<reference evidence="14 15" key="1">
    <citation type="submission" date="2021-03" db="EMBL/GenBank/DDBJ databases">
        <title>Genomic Encyclopedia of Type Strains, Phase IV (KMG-IV): sequencing the most valuable type-strain genomes for metagenomic binning, comparative biology and taxonomic classification.</title>
        <authorList>
            <person name="Goeker M."/>
        </authorList>
    </citation>
    <scope>NUCLEOTIDE SEQUENCE [LARGE SCALE GENOMIC DNA]</scope>
    <source>
        <strain evidence="14 15">DSM 24004</strain>
    </source>
</reference>
<dbReference type="Pfam" id="PF00571">
    <property type="entry name" value="CBS"/>
    <property type="match status" value="2"/>
</dbReference>
<dbReference type="InterPro" id="IPR000644">
    <property type="entry name" value="CBS_dom"/>
</dbReference>
<keyword evidence="8 10" id="KW-0472">Membrane</keyword>
<dbReference type="Pfam" id="PF01595">
    <property type="entry name" value="CNNM"/>
    <property type="match status" value="1"/>
</dbReference>
<dbReference type="PROSITE" id="PS51371">
    <property type="entry name" value="CBS"/>
    <property type="match status" value="1"/>
</dbReference>
<evidence type="ECO:0000256" key="6">
    <source>
        <dbReference type="ARBA" id="ARBA00022989"/>
    </source>
</evidence>
<proteinExistence type="inferred from homology"/>
<dbReference type="SUPFAM" id="SSF54631">
    <property type="entry name" value="CBS-domain pair"/>
    <property type="match status" value="1"/>
</dbReference>
<dbReference type="PROSITE" id="PS51846">
    <property type="entry name" value="CNNM"/>
    <property type="match status" value="1"/>
</dbReference>
<dbReference type="SMART" id="SM01091">
    <property type="entry name" value="CorC_HlyC"/>
    <property type="match status" value="1"/>
</dbReference>
<evidence type="ECO:0000256" key="8">
    <source>
        <dbReference type="ARBA" id="ARBA00023136"/>
    </source>
</evidence>
<organism evidence="14 15">
    <name type="scientific">Sedimentibacter acidaminivorans</name>
    <dbReference type="NCBI Taxonomy" id="913099"/>
    <lineage>
        <taxon>Bacteria</taxon>
        <taxon>Bacillati</taxon>
        <taxon>Bacillota</taxon>
        <taxon>Tissierellia</taxon>
        <taxon>Sedimentibacter</taxon>
    </lineage>
</organism>